<name>A0A1H6CCW3_9GAMM</name>
<proteinExistence type="predicted"/>
<dbReference type="Proteomes" id="UP000236745">
    <property type="component" value="Unassembled WGS sequence"/>
</dbReference>
<protein>
    <submittedName>
        <fullName evidence="8">Threonine/homoserine/homoserine lactone efflux protein</fullName>
    </submittedName>
</protein>
<dbReference type="OrthoDB" id="9812084at2"/>
<dbReference type="EMBL" id="FNVQ01000003">
    <property type="protein sequence ID" value="SEG70206.1"/>
    <property type="molecule type" value="Genomic_DNA"/>
</dbReference>
<comment type="subcellular location">
    <subcellularLocation>
        <location evidence="1">Cell membrane</location>
        <topology evidence="1">Multi-pass membrane protein</topology>
    </subcellularLocation>
</comment>
<evidence type="ECO:0000256" key="3">
    <source>
        <dbReference type="ARBA" id="ARBA00022692"/>
    </source>
</evidence>
<reference evidence="8 9" key="1">
    <citation type="submission" date="2016-10" db="EMBL/GenBank/DDBJ databases">
        <authorList>
            <person name="de Groot N.N."/>
        </authorList>
    </citation>
    <scope>NUCLEOTIDE SEQUENCE [LARGE SCALE GENOMIC DNA]</scope>
    <source>
        <strain evidence="8 9">DSM 22012</strain>
    </source>
</reference>
<feature type="transmembrane region" description="Helical" evidence="6">
    <location>
        <begin position="72"/>
        <end position="90"/>
    </location>
</feature>
<feature type="signal peptide" evidence="7">
    <location>
        <begin position="1"/>
        <end position="17"/>
    </location>
</feature>
<feature type="transmembrane region" description="Helical" evidence="6">
    <location>
        <begin position="41"/>
        <end position="60"/>
    </location>
</feature>
<dbReference type="PANTHER" id="PTHR30086">
    <property type="entry name" value="ARGININE EXPORTER PROTEIN ARGO"/>
    <property type="match status" value="1"/>
</dbReference>
<dbReference type="PANTHER" id="PTHR30086:SF20">
    <property type="entry name" value="ARGININE EXPORTER PROTEIN ARGO-RELATED"/>
    <property type="match status" value="1"/>
</dbReference>
<feature type="transmembrane region" description="Helical" evidence="6">
    <location>
        <begin position="185"/>
        <end position="202"/>
    </location>
</feature>
<dbReference type="GO" id="GO:0033228">
    <property type="term" value="P:cysteine export across plasma membrane"/>
    <property type="evidence" value="ECO:0007669"/>
    <property type="project" value="TreeGrafter"/>
</dbReference>
<feature type="chain" id="PRO_5009294702" evidence="7">
    <location>
        <begin position="18"/>
        <end position="204"/>
    </location>
</feature>
<dbReference type="RefSeq" id="WP_104004180.1">
    <property type="nucleotide sequence ID" value="NZ_FNVQ01000003.1"/>
</dbReference>
<keyword evidence="2" id="KW-1003">Cell membrane</keyword>
<feature type="transmembrane region" description="Helical" evidence="6">
    <location>
        <begin position="148"/>
        <end position="169"/>
    </location>
</feature>
<keyword evidence="7" id="KW-0732">Signal</keyword>
<dbReference type="GO" id="GO:0015171">
    <property type="term" value="F:amino acid transmembrane transporter activity"/>
    <property type="evidence" value="ECO:0007669"/>
    <property type="project" value="TreeGrafter"/>
</dbReference>
<organism evidence="8 9">
    <name type="scientific">Marinobacterium lutimaris</name>
    <dbReference type="NCBI Taxonomy" id="568106"/>
    <lineage>
        <taxon>Bacteria</taxon>
        <taxon>Pseudomonadati</taxon>
        <taxon>Pseudomonadota</taxon>
        <taxon>Gammaproteobacteria</taxon>
        <taxon>Oceanospirillales</taxon>
        <taxon>Oceanospirillaceae</taxon>
        <taxon>Marinobacterium</taxon>
    </lineage>
</organism>
<evidence type="ECO:0000313" key="9">
    <source>
        <dbReference type="Proteomes" id="UP000236745"/>
    </source>
</evidence>
<keyword evidence="9" id="KW-1185">Reference proteome</keyword>
<dbReference type="InterPro" id="IPR001123">
    <property type="entry name" value="LeuE-type"/>
</dbReference>
<evidence type="ECO:0000256" key="5">
    <source>
        <dbReference type="ARBA" id="ARBA00023136"/>
    </source>
</evidence>
<keyword evidence="3 6" id="KW-0812">Transmembrane</keyword>
<evidence type="ECO:0000313" key="8">
    <source>
        <dbReference type="EMBL" id="SEG70206.1"/>
    </source>
</evidence>
<evidence type="ECO:0000256" key="6">
    <source>
        <dbReference type="SAM" id="Phobius"/>
    </source>
</evidence>
<dbReference type="AlphaFoldDB" id="A0A1H6CCW3"/>
<dbReference type="GO" id="GO:0005886">
    <property type="term" value="C:plasma membrane"/>
    <property type="evidence" value="ECO:0007669"/>
    <property type="project" value="UniProtKB-SubCell"/>
</dbReference>
<evidence type="ECO:0000256" key="4">
    <source>
        <dbReference type="ARBA" id="ARBA00022989"/>
    </source>
</evidence>
<accession>A0A1H6CCW3</accession>
<evidence type="ECO:0000256" key="7">
    <source>
        <dbReference type="SAM" id="SignalP"/>
    </source>
</evidence>
<dbReference type="Pfam" id="PF01810">
    <property type="entry name" value="LysE"/>
    <property type="match status" value="1"/>
</dbReference>
<keyword evidence="4 6" id="KW-1133">Transmembrane helix</keyword>
<gene>
    <name evidence="8" type="ORF">SAMN05444390_103341</name>
</gene>
<evidence type="ECO:0000256" key="1">
    <source>
        <dbReference type="ARBA" id="ARBA00004651"/>
    </source>
</evidence>
<evidence type="ECO:0000256" key="2">
    <source>
        <dbReference type="ARBA" id="ARBA00022475"/>
    </source>
</evidence>
<keyword evidence="5 6" id="KW-0472">Membrane</keyword>
<sequence>MSALVVSFSLFAFVASATPGPTNLLALSNGSRFGTRSTLPFAFGASLGAAAVLLLTASGLGRLIQEYPLLRLSLALCGVLWLTSLAWKLYHAPAVQTDDGTECARASWYHGALMQPVNPKTWMMALTATSLFAPVAPSGSTAQGFTHAMLMATIFFIVTLPCIAAWAWLGDACVRLLKSEQRLQLLNRVLAVLLGVSVWSALLL</sequence>